<name>A0ABS2A943_9ACTN</name>
<evidence type="ECO:0000313" key="3">
    <source>
        <dbReference type="EMBL" id="MBM2616353.1"/>
    </source>
</evidence>
<dbReference type="InterPro" id="IPR045851">
    <property type="entry name" value="AMP-bd_C_sf"/>
</dbReference>
<dbReference type="GO" id="GO:0016874">
    <property type="term" value="F:ligase activity"/>
    <property type="evidence" value="ECO:0007669"/>
    <property type="project" value="UniProtKB-KW"/>
</dbReference>
<dbReference type="NCBIfam" id="NF004837">
    <property type="entry name" value="PRK06187.1"/>
    <property type="match status" value="1"/>
</dbReference>
<dbReference type="InterPro" id="IPR042099">
    <property type="entry name" value="ANL_N_sf"/>
</dbReference>
<feature type="domain" description="AMP-binding enzyme C-terminal" evidence="2">
    <location>
        <begin position="419"/>
        <end position="494"/>
    </location>
</feature>
<organism evidence="3 4">
    <name type="scientific">Paractinoplanes ovalisporus</name>
    <dbReference type="NCBI Taxonomy" id="2810368"/>
    <lineage>
        <taxon>Bacteria</taxon>
        <taxon>Bacillati</taxon>
        <taxon>Actinomycetota</taxon>
        <taxon>Actinomycetes</taxon>
        <taxon>Micromonosporales</taxon>
        <taxon>Micromonosporaceae</taxon>
        <taxon>Paractinoplanes</taxon>
    </lineage>
</organism>
<protein>
    <submittedName>
        <fullName evidence="3">Long-chain fatty acid--CoA ligase</fullName>
    </submittedName>
</protein>
<evidence type="ECO:0000313" key="4">
    <source>
        <dbReference type="Proteomes" id="UP000632138"/>
    </source>
</evidence>
<dbReference type="Pfam" id="PF00501">
    <property type="entry name" value="AMP-binding"/>
    <property type="match status" value="1"/>
</dbReference>
<comment type="caution">
    <text evidence="3">The sequence shown here is derived from an EMBL/GenBank/DDBJ whole genome shotgun (WGS) entry which is preliminary data.</text>
</comment>
<dbReference type="CDD" id="cd05936">
    <property type="entry name" value="FC-FACS_FadD_like"/>
    <property type="match status" value="1"/>
</dbReference>
<dbReference type="InterPro" id="IPR050237">
    <property type="entry name" value="ATP-dep_AMP-bd_enzyme"/>
</dbReference>
<dbReference type="SUPFAM" id="SSF56801">
    <property type="entry name" value="Acetyl-CoA synthetase-like"/>
    <property type="match status" value="1"/>
</dbReference>
<dbReference type="PANTHER" id="PTHR43767:SF12">
    <property type="entry name" value="AMP-DEPENDENT SYNTHETASE AND LIGASE"/>
    <property type="match status" value="1"/>
</dbReference>
<dbReference type="InterPro" id="IPR020845">
    <property type="entry name" value="AMP-binding_CS"/>
</dbReference>
<sequence length="501" mass="54368">MLNLAAILRESATRRPQAPALLHDGGMMTYAELDARSDAVAAALLARGVGPGDPVALQAPNIPDFPVAYYGILKTGAVVVPLNVLLRAPEVAHQLRDSEARTLITWVGVADEAARAAAKADVPDVFVINAVADSPGRPFHELTTPVSDPVPLAERAPGDVAAIVYTSGTTGLPKGAELTHFQMYMNADIPGRLFEIKAEDVVLTVLPLFHVYGMSSAMNLGIRFGCALSLVPRFTPEKVLTAIERDRATIFDGVPTMFGALLAYAEDHPCDTSSLRVCVSGGDAIPAQVFDAFEKRFGVPILEGYGMTETASTITFNPSPDDRRAYSVGKPVWGVEVQIWDEDGRRMPPGRSHVGELVTRGYQTMRGYHGHPEATAEAFASGWFHTGDLGYADSDGFLFLVDRKKELIIRGGYNVYPREVEEVLYHHPGVREAAVIGVPDERLGQEVKAIVVPRPGHTLTVAELVEYCRERVAAYKYPRLVEFRDTLPLTGTGKVLKKDLL</sequence>
<dbReference type="PANTHER" id="PTHR43767">
    <property type="entry name" value="LONG-CHAIN-FATTY-ACID--COA LIGASE"/>
    <property type="match status" value="1"/>
</dbReference>
<dbReference type="Gene3D" id="3.30.300.30">
    <property type="match status" value="1"/>
</dbReference>
<dbReference type="Proteomes" id="UP000632138">
    <property type="component" value="Unassembled WGS sequence"/>
</dbReference>
<evidence type="ECO:0000259" key="2">
    <source>
        <dbReference type="Pfam" id="PF13193"/>
    </source>
</evidence>
<reference evidence="3 4" key="1">
    <citation type="submission" date="2021-01" db="EMBL/GenBank/DDBJ databases">
        <title>Actinoplanes sp. nov. LDG1-06 isolated from lichen.</title>
        <authorList>
            <person name="Saeng-In P."/>
            <person name="Phongsopitanun W."/>
            <person name="Kanchanasin P."/>
            <person name="Yuki M."/>
            <person name="Kudo T."/>
            <person name="Ohkuma M."/>
            <person name="Tanasupawat S."/>
        </authorList>
    </citation>
    <scope>NUCLEOTIDE SEQUENCE [LARGE SCALE GENOMIC DNA]</scope>
    <source>
        <strain evidence="3 4">LDG1-06</strain>
    </source>
</reference>
<dbReference type="EMBL" id="JAENHP010000003">
    <property type="protein sequence ID" value="MBM2616353.1"/>
    <property type="molecule type" value="Genomic_DNA"/>
</dbReference>
<keyword evidence="3" id="KW-0436">Ligase</keyword>
<dbReference type="Pfam" id="PF13193">
    <property type="entry name" value="AMP-binding_C"/>
    <property type="match status" value="1"/>
</dbReference>
<dbReference type="Gene3D" id="3.40.50.12780">
    <property type="entry name" value="N-terminal domain of ligase-like"/>
    <property type="match status" value="1"/>
</dbReference>
<evidence type="ECO:0000259" key="1">
    <source>
        <dbReference type="Pfam" id="PF00501"/>
    </source>
</evidence>
<dbReference type="InterPro" id="IPR025110">
    <property type="entry name" value="AMP-bd_C"/>
</dbReference>
<dbReference type="InterPro" id="IPR000873">
    <property type="entry name" value="AMP-dep_synth/lig_dom"/>
</dbReference>
<dbReference type="PROSITE" id="PS00455">
    <property type="entry name" value="AMP_BINDING"/>
    <property type="match status" value="1"/>
</dbReference>
<keyword evidence="4" id="KW-1185">Reference proteome</keyword>
<proteinExistence type="predicted"/>
<accession>A0ABS2A943</accession>
<feature type="domain" description="AMP-dependent synthetase/ligase" evidence="1">
    <location>
        <begin position="8"/>
        <end position="369"/>
    </location>
</feature>
<gene>
    <name evidence="3" type="ORF">JIG36_12375</name>
</gene>
<dbReference type="RefSeq" id="WP_203376251.1">
    <property type="nucleotide sequence ID" value="NZ_JAENHP010000003.1"/>
</dbReference>